<reference evidence="2" key="1">
    <citation type="submission" date="2019-12" db="EMBL/GenBank/DDBJ databases">
        <title>Genome sequencing and annotation of Brassica cretica.</title>
        <authorList>
            <person name="Studholme D.J."/>
            <person name="Sarris P."/>
        </authorList>
    </citation>
    <scope>NUCLEOTIDE SEQUENCE</scope>
    <source>
        <strain evidence="2">PFS-109/04</strain>
        <tissue evidence="2">Leaf</tissue>
    </source>
</reference>
<dbReference type="Proteomes" id="UP000712600">
    <property type="component" value="Unassembled WGS sequence"/>
</dbReference>
<sequence length="115" mass="12366">MWCGGGTASVTSKGGGGFVKRQRSWSFDFSRPSDPSNSPNGRVGANKSSNSPNGRVGPNKQSNLPVRRVGSTNLSSSRPRSSLLRDRIELALVSSRSESLLELSDLKTARTRFLV</sequence>
<feature type="region of interest" description="Disordered" evidence="1">
    <location>
        <begin position="24"/>
        <end position="80"/>
    </location>
</feature>
<organism evidence="2 3">
    <name type="scientific">Brassica cretica</name>
    <name type="common">Mustard</name>
    <dbReference type="NCBI Taxonomy" id="69181"/>
    <lineage>
        <taxon>Eukaryota</taxon>
        <taxon>Viridiplantae</taxon>
        <taxon>Streptophyta</taxon>
        <taxon>Embryophyta</taxon>
        <taxon>Tracheophyta</taxon>
        <taxon>Spermatophyta</taxon>
        <taxon>Magnoliopsida</taxon>
        <taxon>eudicotyledons</taxon>
        <taxon>Gunneridae</taxon>
        <taxon>Pentapetalae</taxon>
        <taxon>rosids</taxon>
        <taxon>malvids</taxon>
        <taxon>Brassicales</taxon>
        <taxon>Brassicaceae</taxon>
        <taxon>Brassiceae</taxon>
        <taxon>Brassica</taxon>
    </lineage>
</organism>
<evidence type="ECO:0000313" key="2">
    <source>
        <dbReference type="EMBL" id="KAF3539166.1"/>
    </source>
</evidence>
<dbReference type="AlphaFoldDB" id="A0A8S9QBH9"/>
<comment type="caution">
    <text evidence="2">The sequence shown here is derived from an EMBL/GenBank/DDBJ whole genome shotgun (WGS) entry which is preliminary data.</text>
</comment>
<protein>
    <submittedName>
        <fullName evidence="2">Uncharacterized protein</fullName>
    </submittedName>
</protein>
<accession>A0A8S9QBH9</accession>
<evidence type="ECO:0000256" key="1">
    <source>
        <dbReference type="SAM" id="MobiDB-lite"/>
    </source>
</evidence>
<proteinExistence type="predicted"/>
<feature type="compositionally biased region" description="Polar residues" evidence="1">
    <location>
        <begin position="33"/>
        <end position="64"/>
    </location>
</feature>
<dbReference type="EMBL" id="QGKX02001290">
    <property type="protein sequence ID" value="KAF3539166.1"/>
    <property type="molecule type" value="Genomic_DNA"/>
</dbReference>
<name>A0A8S9QBH9_BRACR</name>
<evidence type="ECO:0000313" key="3">
    <source>
        <dbReference type="Proteomes" id="UP000712600"/>
    </source>
</evidence>
<gene>
    <name evidence="2" type="ORF">F2Q69_00021538</name>
</gene>